<evidence type="ECO:0000313" key="1">
    <source>
        <dbReference type="EMBL" id="ALH95484.1"/>
    </source>
</evidence>
<dbReference type="Proteomes" id="UP000064939">
    <property type="component" value="Chromosome"/>
</dbReference>
<dbReference type="RefSeq" id="WP_054581376.1">
    <property type="nucleotide sequence ID" value="NZ_CP012808.1"/>
</dbReference>
<sequence>MESTKRGPAKYLPGTNIQALERNIWAKGIEIATPRGKNTKWKIQDLGEIIGASEGKETKYMRVECSQGVIHGHPISKAEFTKLMKRVL</sequence>
<accession>A0A0N9VDT4</accession>
<dbReference type="AlphaFoldDB" id="A0A0N9VDT4"/>
<keyword evidence="2" id="KW-1185">Reference proteome</keyword>
<proteinExistence type="predicted"/>
<protein>
    <submittedName>
        <fullName evidence="1">Uncharacterized protein</fullName>
    </submittedName>
</protein>
<organism evidence="1 2">
    <name type="scientific">Acinetobacter equi</name>
    <dbReference type="NCBI Taxonomy" id="1324350"/>
    <lineage>
        <taxon>Bacteria</taxon>
        <taxon>Pseudomonadati</taxon>
        <taxon>Pseudomonadota</taxon>
        <taxon>Gammaproteobacteria</taxon>
        <taxon>Moraxellales</taxon>
        <taxon>Moraxellaceae</taxon>
        <taxon>Acinetobacter</taxon>
    </lineage>
</organism>
<dbReference type="EMBL" id="CP012808">
    <property type="protein sequence ID" value="ALH95484.1"/>
    <property type="molecule type" value="Genomic_DNA"/>
</dbReference>
<reference evidence="1 2" key="1">
    <citation type="journal article" date="2015" name="Int. J. Syst. Evol. Microbiol.">
        <title>Acinetobacter equi sp. nov. isolated from horse faeces.</title>
        <authorList>
            <person name="Poppel M.T."/>
            <person name="Skiebe E."/>
            <person name="Laue M."/>
            <person name="Bergmann H."/>
            <person name="Ebersberger I."/>
            <person name="Garn T."/>
            <person name="Fruth A."/>
            <person name="Baumgardt S."/>
            <person name="Busse H.J."/>
            <person name="Wilharm G."/>
        </authorList>
    </citation>
    <scope>NUCLEOTIDE SEQUENCE [LARGE SCALE GENOMIC DNA]</scope>
    <source>
        <strain evidence="1 2">114</strain>
    </source>
</reference>
<dbReference type="OrthoDB" id="6975388at2"/>
<name>A0A0N9VDT4_9GAMM</name>
<gene>
    <name evidence="1" type="ORF">AOY20_08050</name>
</gene>
<evidence type="ECO:0000313" key="2">
    <source>
        <dbReference type="Proteomes" id="UP000064939"/>
    </source>
</evidence>
<dbReference type="KEGG" id="aei:AOY20_08050"/>
<dbReference type="STRING" id="1324350.AOY20_08050"/>